<feature type="signal peptide" evidence="1">
    <location>
        <begin position="1"/>
        <end position="22"/>
    </location>
</feature>
<reference evidence="2 3" key="1">
    <citation type="submission" date="2020-08" db="EMBL/GenBank/DDBJ databases">
        <title>Putative novel bacterial strains isolated from necrotic wheat leaf tissues caused by Xanthomonas translucens.</title>
        <authorList>
            <person name="Tambong J.T."/>
        </authorList>
    </citation>
    <scope>NUCLEOTIDE SEQUENCE [LARGE SCALE GENOMIC DNA]</scope>
    <source>
        <strain evidence="3">DOAB 1063</strain>
    </source>
</reference>
<evidence type="ECO:0000256" key="1">
    <source>
        <dbReference type="SAM" id="SignalP"/>
    </source>
</evidence>
<name>A0ABR7ASR8_9SPHN</name>
<organism evidence="2 3">
    <name type="scientific">Sphingomonas albertensis</name>
    <dbReference type="NCBI Taxonomy" id="2762591"/>
    <lineage>
        <taxon>Bacteria</taxon>
        <taxon>Pseudomonadati</taxon>
        <taxon>Pseudomonadota</taxon>
        <taxon>Alphaproteobacteria</taxon>
        <taxon>Sphingomonadales</taxon>
        <taxon>Sphingomonadaceae</taxon>
        <taxon>Sphingomonas</taxon>
    </lineage>
</organism>
<comment type="caution">
    <text evidence="2">The sequence shown here is derived from an EMBL/GenBank/DDBJ whole genome shotgun (WGS) entry which is preliminary data.</text>
</comment>
<dbReference type="Proteomes" id="UP000597613">
    <property type="component" value="Unassembled WGS sequence"/>
</dbReference>
<protein>
    <submittedName>
        <fullName evidence="2">Protein CsuE</fullName>
    </submittedName>
</protein>
<proteinExistence type="predicted"/>
<accession>A0ABR7ASR8</accession>
<keyword evidence="3" id="KW-1185">Reference proteome</keyword>
<evidence type="ECO:0000313" key="3">
    <source>
        <dbReference type="Proteomes" id="UP000597613"/>
    </source>
</evidence>
<dbReference type="PROSITE" id="PS51257">
    <property type="entry name" value="PROKAR_LIPOPROTEIN"/>
    <property type="match status" value="1"/>
</dbReference>
<sequence length="343" mass="34876">MTTGLPKLFFAVLACAPSSAWAACTVTNTGPTALGTYSPPALVNGAPPYSAVPGGFDCPGTVISLLTGNFLRATVTSADGFKLTSTNAADTVTARYVVAADSAGAYPFTPGTPFVYMNGGIINLLGLLGGTARNVQVHVRPSSLTAVAPGTYKGSFTIGWEWRFCSLLGVGSLCAGTLDQSSAVTSARVDVTMIVSARPVAVVITTRTTYDPISATNNPRAIPGSKQRTTITLTNPDIVAVDANSVAVVLPTPTRAAVALDGDGTASPAFVTTAEGSPASSLAVTYATPASTTDDVDFSANGGTSWSYDPTVAPQAVTTIRIRPRGTMAAGSSFSVSLPYALF</sequence>
<feature type="chain" id="PRO_5046343834" evidence="1">
    <location>
        <begin position="23"/>
        <end position="343"/>
    </location>
</feature>
<gene>
    <name evidence="2" type="ORF">H8S47_17695</name>
</gene>
<keyword evidence="1" id="KW-0732">Signal</keyword>
<dbReference type="RefSeq" id="WP_187505093.1">
    <property type="nucleotide sequence ID" value="NZ_CP162536.1"/>
</dbReference>
<dbReference type="EMBL" id="JACONT010000057">
    <property type="protein sequence ID" value="MBC3943516.1"/>
    <property type="molecule type" value="Genomic_DNA"/>
</dbReference>
<evidence type="ECO:0000313" key="2">
    <source>
        <dbReference type="EMBL" id="MBC3943516.1"/>
    </source>
</evidence>